<evidence type="ECO:0008006" key="3">
    <source>
        <dbReference type="Google" id="ProtNLM"/>
    </source>
</evidence>
<dbReference type="InterPro" id="IPR017438">
    <property type="entry name" value="ATP-NAD_kinase_N"/>
</dbReference>
<organism evidence="1 2">
    <name type="scientific">Salininema proteolyticum</name>
    <dbReference type="NCBI Taxonomy" id="1607685"/>
    <lineage>
        <taxon>Bacteria</taxon>
        <taxon>Bacillati</taxon>
        <taxon>Actinomycetota</taxon>
        <taxon>Actinomycetes</taxon>
        <taxon>Glycomycetales</taxon>
        <taxon>Glycomycetaceae</taxon>
        <taxon>Salininema</taxon>
    </lineage>
</organism>
<reference evidence="2" key="1">
    <citation type="journal article" date="2019" name="Int. J. Syst. Evol. Microbiol.">
        <title>The Global Catalogue of Microorganisms (GCM) 10K type strain sequencing project: providing services to taxonomists for standard genome sequencing and annotation.</title>
        <authorList>
            <consortium name="The Broad Institute Genomics Platform"/>
            <consortium name="The Broad Institute Genome Sequencing Center for Infectious Disease"/>
            <person name="Wu L."/>
            <person name="Ma J."/>
        </authorList>
    </citation>
    <scope>NUCLEOTIDE SEQUENCE [LARGE SCALE GENOMIC DNA]</scope>
    <source>
        <strain evidence="2">IBRC-M 10908</strain>
    </source>
</reference>
<proteinExistence type="predicted"/>
<sequence length="289" mass="30904">MKTVVLSLAEKNCTSSCCEGDSDHASDPSCGVRTQVLHFVDAMKKRGLETELVTASEVKEVDPFVERTDARLVVAAESDAQLNAIVSRAVRRLAPPPSGRPEDMRRDRTVPDLPAIGVLPLAETPELVKELGLPKDGEALAEALADGRVLRTDLLRHDGGGVVVNGVRLGGGDKPWSGLVNLDESVLTQPGEVVLACTVAVAGTYGRSDGMELVDADPADGRLDVAVAVPVTVGRFRKRTRVEIRRGRGRAVAITPTESAVTVSDGVVDKLSRKRTWWIEPQAAGWYTV</sequence>
<gene>
    <name evidence="1" type="ORF">ACFPET_02895</name>
</gene>
<dbReference type="Gene3D" id="3.40.50.10330">
    <property type="entry name" value="Probable inorganic polyphosphate/atp-NAD kinase, domain 1"/>
    <property type="match status" value="1"/>
</dbReference>
<comment type="caution">
    <text evidence="1">The sequence shown here is derived from an EMBL/GenBank/DDBJ whole genome shotgun (WGS) entry which is preliminary data.</text>
</comment>
<dbReference type="InterPro" id="IPR016064">
    <property type="entry name" value="NAD/diacylglycerol_kinase_sf"/>
</dbReference>
<protein>
    <recommendedName>
        <fullName evidence="3">DAGKc domain-containing protein</fullName>
    </recommendedName>
</protein>
<dbReference type="SUPFAM" id="SSF111331">
    <property type="entry name" value="NAD kinase/diacylglycerol kinase-like"/>
    <property type="match status" value="1"/>
</dbReference>
<dbReference type="RefSeq" id="WP_380617872.1">
    <property type="nucleotide sequence ID" value="NZ_JBHSDK010000002.1"/>
</dbReference>
<dbReference type="Proteomes" id="UP001595823">
    <property type="component" value="Unassembled WGS sequence"/>
</dbReference>
<accession>A0ABV8TTP6</accession>
<dbReference type="EMBL" id="JBHSDK010000002">
    <property type="protein sequence ID" value="MFC4334140.1"/>
    <property type="molecule type" value="Genomic_DNA"/>
</dbReference>
<name>A0ABV8TTP6_9ACTN</name>
<keyword evidence="2" id="KW-1185">Reference proteome</keyword>
<evidence type="ECO:0000313" key="2">
    <source>
        <dbReference type="Proteomes" id="UP001595823"/>
    </source>
</evidence>
<evidence type="ECO:0000313" key="1">
    <source>
        <dbReference type="EMBL" id="MFC4334140.1"/>
    </source>
</evidence>